<comment type="subcellular location">
    <subcellularLocation>
        <location evidence="3">Cytoplasm</location>
    </subcellularLocation>
</comment>
<dbReference type="KEGG" id="caci:CLOAM0262"/>
<evidence type="ECO:0000259" key="4">
    <source>
        <dbReference type="Pfam" id="PF02576"/>
    </source>
</evidence>
<dbReference type="GO" id="GO:0005829">
    <property type="term" value="C:cytosol"/>
    <property type="evidence" value="ECO:0007669"/>
    <property type="project" value="TreeGrafter"/>
</dbReference>
<dbReference type="HAMAP" id="MF_01077">
    <property type="entry name" value="RimP"/>
    <property type="match status" value="1"/>
</dbReference>
<dbReference type="SUPFAM" id="SSF75420">
    <property type="entry name" value="YhbC-like, N-terminal domain"/>
    <property type="match status" value="1"/>
</dbReference>
<keyword evidence="7" id="KW-1185">Reference proteome</keyword>
<dbReference type="EMBL" id="CU466930">
    <property type="protein sequence ID" value="CAO80169.1"/>
    <property type="molecule type" value="Genomic_DNA"/>
</dbReference>
<dbReference type="AlphaFoldDB" id="B0VFB7"/>
<protein>
    <recommendedName>
        <fullName evidence="3">Ribosome maturation factor RimP</fullName>
    </recommendedName>
</protein>
<dbReference type="GO" id="GO:0000028">
    <property type="term" value="P:ribosomal small subunit assembly"/>
    <property type="evidence" value="ECO:0007669"/>
    <property type="project" value="TreeGrafter"/>
</dbReference>
<dbReference type="InterPro" id="IPR036847">
    <property type="entry name" value="RimP_C_sf"/>
</dbReference>
<keyword evidence="2 3" id="KW-0690">Ribosome biogenesis</keyword>
<dbReference type="OrthoDB" id="9805006at2"/>
<dbReference type="InterPro" id="IPR028989">
    <property type="entry name" value="RimP_N"/>
</dbReference>
<evidence type="ECO:0000313" key="6">
    <source>
        <dbReference type="EMBL" id="CAO80169.1"/>
    </source>
</evidence>
<dbReference type="PANTHER" id="PTHR33867:SF1">
    <property type="entry name" value="RIBOSOME MATURATION FACTOR RIMP"/>
    <property type="match status" value="1"/>
</dbReference>
<dbReference type="HOGENOM" id="CLU_070525_2_2_0"/>
<dbReference type="SUPFAM" id="SSF74942">
    <property type="entry name" value="YhbC-like, C-terminal domain"/>
    <property type="match status" value="1"/>
</dbReference>
<dbReference type="Pfam" id="PF17384">
    <property type="entry name" value="DUF150_C"/>
    <property type="match status" value="1"/>
</dbReference>
<reference evidence="6 7" key="1">
    <citation type="journal article" date="2008" name="J. Bacteriol.">
        <title>'Candidatus Cloacamonas acidaminovorans': genome sequence reconstruction provides a first glimpse of a new bacterial division.</title>
        <authorList>
            <person name="Pelletier E."/>
            <person name="Kreimeyer A."/>
            <person name="Bocs S."/>
            <person name="Rouy Z."/>
            <person name="Gyapay G."/>
            <person name="Chouari R."/>
            <person name="Riviere D."/>
            <person name="Ganesan A."/>
            <person name="Daegelen P."/>
            <person name="Sghir A."/>
            <person name="Cohen G.N."/>
            <person name="Medigue C."/>
            <person name="Weissenbach J."/>
            <person name="Le Paslier D."/>
        </authorList>
    </citation>
    <scope>NUCLEOTIDE SEQUENCE [LARGE SCALE GENOMIC DNA]</scope>
    <source>
        <strain evidence="7">Evry</strain>
    </source>
</reference>
<dbReference type="PANTHER" id="PTHR33867">
    <property type="entry name" value="RIBOSOME MATURATION FACTOR RIMP"/>
    <property type="match status" value="1"/>
</dbReference>
<sequence>MEFYRAQVEEIARKICQEMHLAVYDIEEKMSGKGRIITVYLTKIGGVTLDECAAFSNALGKELEIFDLIPERYFLEVSSPGLERPLKLKSHYVSAINEKVAVQFQAGEERKSIMGTLTEVNQDTIVIDDRGSVTEIPFKSIIRAKTVFLAIPKRRD</sequence>
<name>B0VFB7_CLOAI</name>
<dbReference type="Gene3D" id="2.30.30.180">
    <property type="entry name" value="Ribosome maturation factor RimP, C-terminal domain"/>
    <property type="match status" value="1"/>
</dbReference>
<keyword evidence="1 3" id="KW-0963">Cytoplasm</keyword>
<accession>B0VFB7</accession>
<dbReference type="eggNOG" id="COG0779">
    <property type="taxonomic scope" value="Bacteria"/>
</dbReference>
<dbReference type="GO" id="GO:0006412">
    <property type="term" value="P:translation"/>
    <property type="evidence" value="ECO:0007669"/>
    <property type="project" value="TreeGrafter"/>
</dbReference>
<dbReference type="RefSeq" id="WP_015424030.1">
    <property type="nucleotide sequence ID" value="NC_020449.1"/>
</dbReference>
<dbReference type="STRING" id="459349.CLOAM0262"/>
<evidence type="ECO:0000256" key="1">
    <source>
        <dbReference type="ARBA" id="ARBA00022490"/>
    </source>
</evidence>
<evidence type="ECO:0000259" key="5">
    <source>
        <dbReference type="Pfam" id="PF17384"/>
    </source>
</evidence>
<dbReference type="Pfam" id="PF02576">
    <property type="entry name" value="RimP_N"/>
    <property type="match status" value="1"/>
</dbReference>
<evidence type="ECO:0000256" key="3">
    <source>
        <dbReference type="HAMAP-Rule" id="MF_01077"/>
    </source>
</evidence>
<organism evidence="6 7">
    <name type="scientific">Cloacimonas acidaminovorans (strain Evry)</name>
    <dbReference type="NCBI Taxonomy" id="459349"/>
    <lineage>
        <taxon>Bacteria</taxon>
        <taxon>Pseudomonadati</taxon>
        <taxon>Candidatus Cloacimonadota</taxon>
        <taxon>Candidatus Cloacimonadia</taxon>
        <taxon>Candidatus Cloacimonadales</taxon>
        <taxon>Candidatus Cloacimonadaceae</taxon>
        <taxon>Candidatus Cloacimonas</taxon>
    </lineage>
</organism>
<proteinExistence type="inferred from homology"/>
<feature type="domain" description="Ribosome maturation factor RimP C-terminal" evidence="5">
    <location>
        <begin position="86"/>
        <end position="147"/>
    </location>
</feature>
<dbReference type="Gene3D" id="3.30.300.70">
    <property type="entry name" value="RimP-like superfamily, N-terminal"/>
    <property type="match status" value="1"/>
</dbReference>
<evidence type="ECO:0000313" key="7">
    <source>
        <dbReference type="Proteomes" id="UP000002019"/>
    </source>
</evidence>
<dbReference type="CDD" id="cd01734">
    <property type="entry name" value="YlxS_C"/>
    <property type="match status" value="1"/>
</dbReference>
<comment type="function">
    <text evidence="3">Required for maturation of 30S ribosomal subunits.</text>
</comment>
<dbReference type="InterPro" id="IPR035956">
    <property type="entry name" value="RimP_N_sf"/>
</dbReference>
<evidence type="ECO:0000256" key="2">
    <source>
        <dbReference type="ARBA" id="ARBA00022517"/>
    </source>
</evidence>
<dbReference type="InterPro" id="IPR028998">
    <property type="entry name" value="RimP_C"/>
</dbReference>
<dbReference type="Proteomes" id="UP000002019">
    <property type="component" value="Chromosome"/>
</dbReference>
<feature type="domain" description="Ribosome maturation factor RimP N-terminal" evidence="4">
    <location>
        <begin position="12"/>
        <end position="83"/>
    </location>
</feature>
<gene>
    <name evidence="3" type="primary">rimP</name>
    <name evidence="6" type="ordered locus">CLOAM0262</name>
</gene>
<dbReference type="InterPro" id="IPR003728">
    <property type="entry name" value="Ribosome_maturation_RimP"/>
</dbReference>
<comment type="similarity">
    <text evidence="3">Belongs to the RimP family.</text>
</comment>